<feature type="compositionally biased region" description="Low complexity" evidence="1">
    <location>
        <begin position="146"/>
        <end position="183"/>
    </location>
</feature>
<evidence type="ECO:0000256" key="1">
    <source>
        <dbReference type="SAM" id="MobiDB-lite"/>
    </source>
</evidence>
<protein>
    <submittedName>
        <fullName evidence="2">Transcription factor Opi1-domain-containing protein</fullName>
    </submittedName>
</protein>
<reference evidence="2" key="1">
    <citation type="submission" date="2020-11" db="EMBL/GenBank/DDBJ databases">
        <authorList>
            <consortium name="DOE Joint Genome Institute"/>
            <person name="Ahrendt S."/>
            <person name="Riley R."/>
            <person name="Andreopoulos W."/>
            <person name="Labutti K."/>
            <person name="Pangilinan J."/>
            <person name="Ruiz-Duenas F.J."/>
            <person name="Barrasa J.M."/>
            <person name="Sanchez-Garcia M."/>
            <person name="Camarero S."/>
            <person name="Miyauchi S."/>
            <person name="Serrano A."/>
            <person name="Linde D."/>
            <person name="Babiker R."/>
            <person name="Drula E."/>
            <person name="Ayuso-Fernandez I."/>
            <person name="Pacheco R."/>
            <person name="Padilla G."/>
            <person name="Ferreira P."/>
            <person name="Barriuso J."/>
            <person name="Kellner H."/>
            <person name="Castanera R."/>
            <person name="Alfaro M."/>
            <person name="Ramirez L."/>
            <person name="Pisabarro A.G."/>
            <person name="Kuo A."/>
            <person name="Tritt A."/>
            <person name="Lipzen A."/>
            <person name="He G."/>
            <person name="Yan M."/>
            <person name="Ng V."/>
            <person name="Cullen D."/>
            <person name="Martin F."/>
            <person name="Rosso M.-N."/>
            <person name="Henrissat B."/>
            <person name="Hibbett D."/>
            <person name="Martinez A.T."/>
            <person name="Grigoriev I.V."/>
        </authorList>
    </citation>
    <scope>NUCLEOTIDE SEQUENCE</scope>
    <source>
        <strain evidence="2">AH 40177</strain>
    </source>
</reference>
<dbReference type="InterPro" id="IPR013927">
    <property type="entry name" value="TF_Opi1_Ccg-8"/>
</dbReference>
<dbReference type="GO" id="GO:0003714">
    <property type="term" value="F:transcription corepressor activity"/>
    <property type="evidence" value="ECO:0007669"/>
    <property type="project" value="InterPro"/>
</dbReference>
<gene>
    <name evidence="2" type="ORF">BDP27DRAFT_428060</name>
</gene>
<evidence type="ECO:0000313" key="3">
    <source>
        <dbReference type="Proteomes" id="UP000772434"/>
    </source>
</evidence>
<dbReference type="Pfam" id="PF08618">
    <property type="entry name" value="Opi1"/>
    <property type="match status" value="1"/>
</dbReference>
<feature type="region of interest" description="Disordered" evidence="1">
    <location>
        <begin position="34"/>
        <end position="79"/>
    </location>
</feature>
<feature type="compositionally biased region" description="Low complexity" evidence="1">
    <location>
        <begin position="197"/>
        <end position="232"/>
    </location>
</feature>
<feature type="region of interest" description="Disordered" evidence="1">
    <location>
        <begin position="333"/>
        <end position="353"/>
    </location>
</feature>
<comment type="caution">
    <text evidence="2">The sequence shown here is derived from an EMBL/GenBank/DDBJ whole genome shotgun (WGS) entry which is preliminary data.</text>
</comment>
<dbReference type="PANTHER" id="PTHR38406">
    <property type="entry name" value="TRANSCRIPTIONAL REPRESSOR OPI1"/>
    <property type="match status" value="1"/>
</dbReference>
<dbReference type="PANTHER" id="PTHR38406:SF1">
    <property type="entry name" value="TRANSCRIPTIONAL REPRESSOR OPI1"/>
    <property type="match status" value="1"/>
</dbReference>
<sequence>MRKLRYVLQWLQYATDHIDHQILTIRNFAESLQQQYSDPSTVEGSPTTPTRNNPSGRTSGHSRSPSASTHSRSSSETQLQGISEAHMHKLTSLRRDVVRTVRQVVGVVDKYGGSAALPEPARNAMKGFILMLPKKVGEAMRMGDVPVGTGPPTGPGSASSSVSGAEWDSVAAAASGRPGSGRRTTVRRRGDRGVGGSHSTTASPVPSRTASPSASPRIYQSRGSHSGTTSTSEDQTASGRGQSPPNTMSADTAVVAAQRILTLATESLNMMHGVTEVVRESLDRADAWIEKFRMVSVQRGNESSDAPAGRTSPNMDRGRMNFNLSSMQYRDHESDSALPSPLSTTLNLGSSRRGSVGSSAGYSYAGGSMPSTPGLSSYSYGYDGNPASRDAPEVGQGLRSMNIQCDEGETLVKNEDQEMVKMEVDA</sequence>
<organism evidence="2 3">
    <name type="scientific">Rhodocollybia butyracea</name>
    <dbReference type="NCBI Taxonomy" id="206335"/>
    <lineage>
        <taxon>Eukaryota</taxon>
        <taxon>Fungi</taxon>
        <taxon>Dikarya</taxon>
        <taxon>Basidiomycota</taxon>
        <taxon>Agaricomycotina</taxon>
        <taxon>Agaricomycetes</taxon>
        <taxon>Agaricomycetidae</taxon>
        <taxon>Agaricales</taxon>
        <taxon>Marasmiineae</taxon>
        <taxon>Omphalotaceae</taxon>
        <taxon>Rhodocollybia</taxon>
    </lineage>
</organism>
<dbReference type="GO" id="GO:0006357">
    <property type="term" value="P:regulation of transcription by RNA polymerase II"/>
    <property type="evidence" value="ECO:0007669"/>
    <property type="project" value="TreeGrafter"/>
</dbReference>
<feature type="region of interest" description="Disordered" evidence="1">
    <location>
        <begin position="143"/>
        <end position="248"/>
    </location>
</feature>
<feature type="compositionally biased region" description="Polar residues" evidence="1">
    <location>
        <begin position="34"/>
        <end position="56"/>
    </location>
</feature>
<keyword evidence="3" id="KW-1185">Reference proteome</keyword>
<dbReference type="OrthoDB" id="2441642at2759"/>
<dbReference type="GO" id="GO:0005783">
    <property type="term" value="C:endoplasmic reticulum"/>
    <property type="evidence" value="ECO:0007669"/>
    <property type="project" value="TreeGrafter"/>
</dbReference>
<dbReference type="GO" id="GO:0030968">
    <property type="term" value="P:endoplasmic reticulum unfolded protein response"/>
    <property type="evidence" value="ECO:0007669"/>
    <property type="project" value="TreeGrafter"/>
</dbReference>
<dbReference type="Proteomes" id="UP000772434">
    <property type="component" value="Unassembled WGS sequence"/>
</dbReference>
<feature type="compositionally biased region" description="Polar residues" evidence="1">
    <location>
        <begin position="233"/>
        <end position="248"/>
    </location>
</feature>
<dbReference type="AlphaFoldDB" id="A0A9P5UBQ2"/>
<proteinExistence type="predicted"/>
<name>A0A9P5UBQ2_9AGAR</name>
<accession>A0A9P5UBQ2</accession>
<feature type="compositionally biased region" description="Low complexity" evidence="1">
    <location>
        <begin position="57"/>
        <end position="75"/>
    </location>
</feature>
<dbReference type="GO" id="GO:0008654">
    <property type="term" value="P:phospholipid biosynthetic process"/>
    <property type="evidence" value="ECO:0007669"/>
    <property type="project" value="TreeGrafter"/>
</dbReference>
<dbReference type="GO" id="GO:0005634">
    <property type="term" value="C:nucleus"/>
    <property type="evidence" value="ECO:0007669"/>
    <property type="project" value="TreeGrafter"/>
</dbReference>
<evidence type="ECO:0000313" key="2">
    <source>
        <dbReference type="EMBL" id="KAF9072348.1"/>
    </source>
</evidence>
<dbReference type="EMBL" id="JADNRY010000025">
    <property type="protein sequence ID" value="KAF9072348.1"/>
    <property type="molecule type" value="Genomic_DNA"/>
</dbReference>